<dbReference type="InterPro" id="IPR010985">
    <property type="entry name" value="Ribbon_hlx_hlx"/>
</dbReference>
<protein>
    <recommendedName>
        <fullName evidence="5">Type II toxin-antitoxin system ParD family antitoxin</fullName>
    </recommendedName>
</protein>
<evidence type="ECO:0008006" key="5">
    <source>
        <dbReference type="Google" id="ProtNLM"/>
    </source>
</evidence>
<dbReference type="EMBL" id="CM002803">
    <property type="protein sequence ID" value="KEI66180.1"/>
    <property type="molecule type" value="Genomic_DNA"/>
</dbReference>
<dbReference type="PANTHER" id="PTHR36582">
    <property type="entry name" value="ANTITOXIN PARD"/>
    <property type="match status" value="1"/>
</dbReference>
<comment type="similarity">
    <text evidence="1">Belongs to the ParD antitoxin family.</text>
</comment>
<dbReference type="InterPro" id="IPR038296">
    <property type="entry name" value="ParD_sf"/>
</dbReference>
<evidence type="ECO:0000313" key="4">
    <source>
        <dbReference type="Proteomes" id="UP000027395"/>
    </source>
</evidence>
<keyword evidence="4" id="KW-1185">Reference proteome</keyword>
<dbReference type="eggNOG" id="COG3609">
    <property type="taxonomic scope" value="Bacteria"/>
</dbReference>
<dbReference type="PATRIC" id="fig|388467.6.peg.1014"/>
<name>A0A073CQ75_PLAA1</name>
<evidence type="ECO:0000256" key="1">
    <source>
        <dbReference type="ARBA" id="ARBA00008580"/>
    </source>
</evidence>
<reference evidence="3 4" key="1">
    <citation type="journal article" date="2014" name="Appl. Environ. Microbiol.">
        <title>Elucidation of insertion elements encoded on plasmids and in vitro construction of shuttle vectors from the toxic cyanobacterium Planktothrix.</title>
        <authorList>
            <person name="Christiansen G."/>
            <person name="Goesmann A."/>
            <person name="Kurmayer R."/>
        </authorList>
    </citation>
    <scope>NUCLEOTIDE SEQUENCE [LARGE SCALE GENOMIC DNA]</scope>
    <source>
        <strain evidence="3 4">NIVA-CYA 126/8</strain>
    </source>
</reference>
<keyword evidence="2" id="KW-1277">Toxin-antitoxin system</keyword>
<dbReference type="Proteomes" id="UP000027395">
    <property type="component" value="Chromosome"/>
</dbReference>
<dbReference type="InterPro" id="IPR022789">
    <property type="entry name" value="ParD"/>
</dbReference>
<dbReference type="AlphaFoldDB" id="A0A073CQ75"/>
<organism evidence="3 4">
    <name type="scientific">Planktothrix agardhii (strain NIVA-CYA 126/8)</name>
    <dbReference type="NCBI Taxonomy" id="388467"/>
    <lineage>
        <taxon>Bacteria</taxon>
        <taxon>Bacillati</taxon>
        <taxon>Cyanobacteriota</taxon>
        <taxon>Cyanophyceae</taxon>
        <taxon>Oscillatoriophycideae</taxon>
        <taxon>Oscillatoriales</taxon>
        <taxon>Microcoleaceae</taxon>
        <taxon>Planktothrix</taxon>
    </lineage>
</organism>
<dbReference type="SUPFAM" id="SSF47598">
    <property type="entry name" value="Ribbon-helix-helix"/>
    <property type="match status" value="1"/>
</dbReference>
<dbReference type="PANTHER" id="PTHR36582:SF2">
    <property type="entry name" value="ANTITOXIN PARD"/>
    <property type="match status" value="1"/>
</dbReference>
<dbReference type="RefSeq" id="WP_052369376.1">
    <property type="nucleotide sequence ID" value="NZ_CM002803.1"/>
</dbReference>
<evidence type="ECO:0000256" key="2">
    <source>
        <dbReference type="ARBA" id="ARBA00022649"/>
    </source>
</evidence>
<dbReference type="HOGENOM" id="CLU_144805_6_1_3"/>
<evidence type="ECO:0000313" key="3">
    <source>
        <dbReference type="EMBL" id="KEI66180.1"/>
    </source>
</evidence>
<gene>
    <name evidence="3" type="ORF">A19Y_1069</name>
</gene>
<dbReference type="STRING" id="388467.A19Y_1069"/>
<accession>A0A073CQ75</accession>
<dbReference type="Gene3D" id="6.10.10.120">
    <property type="entry name" value="Antitoxin ParD1-like"/>
    <property type="match status" value="1"/>
</dbReference>
<proteinExistence type="inferred from homology"/>
<dbReference type="GO" id="GO:0006355">
    <property type="term" value="P:regulation of DNA-templated transcription"/>
    <property type="evidence" value="ECO:0007669"/>
    <property type="project" value="InterPro"/>
</dbReference>
<dbReference type="NCBIfam" id="TIGR02606">
    <property type="entry name" value="antidote_CC2985"/>
    <property type="match status" value="1"/>
</dbReference>
<sequence length="94" mass="10574">MQIPLTKHLTEFIQDKVNSGRYASVSDVIGEALMLLDQRDRIREAKLAELKAKIQEGIAELDRGEGLDGEEVFAELEADLQRMEAELQAEEVMS</sequence>
<dbReference type="Pfam" id="PF03693">
    <property type="entry name" value="ParD_antitoxin"/>
    <property type="match status" value="1"/>
</dbReference>